<proteinExistence type="predicted"/>
<gene>
    <name evidence="1" type="ORF">RJ640_011271</name>
</gene>
<dbReference type="Pfam" id="PF04646">
    <property type="entry name" value="DUF604"/>
    <property type="match status" value="1"/>
</dbReference>
<dbReference type="InterPro" id="IPR006740">
    <property type="entry name" value="DUF604"/>
</dbReference>
<keyword evidence="2" id="KW-1185">Reference proteome</keyword>
<evidence type="ECO:0000313" key="2">
    <source>
        <dbReference type="Proteomes" id="UP001187471"/>
    </source>
</evidence>
<dbReference type="PANTHER" id="PTHR10811">
    <property type="entry name" value="FRINGE-RELATED"/>
    <property type="match status" value="1"/>
</dbReference>
<dbReference type="EMBL" id="JAVXUO010000922">
    <property type="protein sequence ID" value="KAK2988008.1"/>
    <property type="molecule type" value="Genomic_DNA"/>
</dbReference>
<sequence length="456" mass="51601">MSPPPRIKDLLLLTSTLSTLYLLLLHHRHPISATPTTTTTATPTTLRHLLFSIASTSSSLPKRTPFINLWYSPTSTRAFLFLDRVTPNLTTTTTLPPIMTSSSTSFFPYTFQNGRRSAIRVARVVKEAVQLNQSDIRWYVFGDDDTVFFSDNLVKTLSKYDHERWYYVGSNSESYEQNVQHSFDMAFGGGGFAISSSLARVLAGVLDSCLVRYPHLYGSDARVFSCLAELGVGLTHEPGFHQVDVRGDLFGMLSSHPLSPLLSLHHLDIVESIFPGMSRTQALEHLFKAVDVDPARILQQSVCYDRSNSRTVSVAWGYAIQVFEGNQLLPDFLLPQRTFRPWKRGRDVCLSRYMFKTREYPNVLCTRPPAFFLKSILHDANGVYTDYTRYTSGDCLEKKAILKLEHIKVFSRKLDLDIGQLKAPRRQCCDVVSSSNETMAINIRECRVDELISMQN</sequence>
<evidence type="ECO:0000313" key="1">
    <source>
        <dbReference type="EMBL" id="KAK2988008.1"/>
    </source>
</evidence>
<accession>A0AA88REK9</accession>
<name>A0AA88REK9_9ASTE</name>
<protein>
    <submittedName>
        <fullName evidence="1">Uncharacterized protein</fullName>
    </submittedName>
</protein>
<dbReference type="Gene3D" id="3.90.550.50">
    <property type="match status" value="1"/>
</dbReference>
<dbReference type="AlphaFoldDB" id="A0AA88REK9"/>
<comment type="caution">
    <text evidence="1">The sequence shown here is derived from an EMBL/GenBank/DDBJ whole genome shotgun (WGS) entry which is preliminary data.</text>
</comment>
<dbReference type="FunFam" id="3.90.550.50:FF:000006">
    <property type="entry name" value="Fringe-related protein-like"/>
    <property type="match status" value="1"/>
</dbReference>
<organism evidence="1 2">
    <name type="scientific">Escallonia rubra</name>
    <dbReference type="NCBI Taxonomy" id="112253"/>
    <lineage>
        <taxon>Eukaryota</taxon>
        <taxon>Viridiplantae</taxon>
        <taxon>Streptophyta</taxon>
        <taxon>Embryophyta</taxon>
        <taxon>Tracheophyta</taxon>
        <taxon>Spermatophyta</taxon>
        <taxon>Magnoliopsida</taxon>
        <taxon>eudicotyledons</taxon>
        <taxon>Gunneridae</taxon>
        <taxon>Pentapetalae</taxon>
        <taxon>asterids</taxon>
        <taxon>campanulids</taxon>
        <taxon>Escalloniales</taxon>
        <taxon>Escalloniaceae</taxon>
        <taxon>Escallonia</taxon>
    </lineage>
</organism>
<reference evidence="1" key="1">
    <citation type="submission" date="2022-12" db="EMBL/GenBank/DDBJ databases">
        <title>Draft genome assemblies for two species of Escallonia (Escalloniales).</title>
        <authorList>
            <person name="Chanderbali A."/>
            <person name="Dervinis C."/>
            <person name="Anghel I."/>
            <person name="Soltis D."/>
            <person name="Soltis P."/>
            <person name="Zapata F."/>
        </authorList>
    </citation>
    <scope>NUCLEOTIDE SEQUENCE</scope>
    <source>
        <strain evidence="1">UCBG92.1500</strain>
        <tissue evidence="1">Leaf</tissue>
    </source>
</reference>
<dbReference type="Proteomes" id="UP001187471">
    <property type="component" value="Unassembled WGS sequence"/>
</dbReference>